<reference evidence="1" key="1">
    <citation type="submission" date="2023-03" db="EMBL/GenBank/DDBJ databases">
        <authorList>
            <person name="Cleenwerck I."/>
        </authorList>
    </citation>
    <scope>NUCLEOTIDE SEQUENCE</scope>
    <source>
        <strain evidence="1">LMG 32879</strain>
    </source>
</reference>
<dbReference type="AlphaFoldDB" id="A0AA35UJT9"/>
<dbReference type="Proteomes" id="UP001176960">
    <property type="component" value="Unassembled WGS sequence"/>
</dbReference>
<comment type="caution">
    <text evidence="1">The sequence shown here is derived from an EMBL/GenBank/DDBJ whole genome shotgun (WGS) entry which is preliminary data.</text>
</comment>
<gene>
    <name evidence="1" type="ORF">LMG32879_002516</name>
</gene>
<protein>
    <submittedName>
        <fullName evidence="1">Uncharacterized protein</fullName>
    </submittedName>
</protein>
<evidence type="ECO:0000313" key="2">
    <source>
        <dbReference type="Proteomes" id="UP001176960"/>
    </source>
</evidence>
<dbReference type="EMBL" id="CATKSH010000020">
    <property type="protein sequence ID" value="CAI9121667.1"/>
    <property type="molecule type" value="Genomic_DNA"/>
</dbReference>
<proteinExistence type="predicted"/>
<dbReference type="InterPro" id="IPR036661">
    <property type="entry name" value="Luciferase-like_sf"/>
</dbReference>
<dbReference type="SUPFAM" id="SSF51679">
    <property type="entry name" value="Bacterial luciferase-like"/>
    <property type="match status" value="1"/>
</dbReference>
<dbReference type="GO" id="GO:0016705">
    <property type="term" value="F:oxidoreductase activity, acting on paired donors, with incorporation or reduction of molecular oxygen"/>
    <property type="evidence" value="ECO:0007669"/>
    <property type="project" value="InterPro"/>
</dbReference>
<dbReference type="Gene3D" id="3.20.20.30">
    <property type="entry name" value="Luciferase-like domain"/>
    <property type="match status" value="1"/>
</dbReference>
<accession>A0AA35UJT9</accession>
<name>A0AA35UJT9_9PROT</name>
<organism evidence="1 2">
    <name type="scientific">Brytella acorum</name>
    <dbReference type="NCBI Taxonomy" id="2959299"/>
    <lineage>
        <taxon>Bacteria</taxon>
        <taxon>Pseudomonadati</taxon>
        <taxon>Pseudomonadota</taxon>
        <taxon>Alphaproteobacteria</taxon>
        <taxon>Acetobacterales</taxon>
        <taxon>Acetobacteraceae</taxon>
        <taxon>Brytella</taxon>
    </lineage>
</organism>
<dbReference type="RefSeq" id="WP_289843704.1">
    <property type="nucleotide sequence ID" value="NZ_CATKSH010000020.1"/>
</dbReference>
<sequence>MFMTPFDPASSVRTLNLVWNMTGLREDERLGYAALLPTGHAIAVDHAMAARRIRAANPRLCVYLREDERLMRLGADGTPAETLFWVDNILPSQLGGDAPRCAAALDIVMRDTTKAAWAAMAEIVDAGLTPANAAAALVGTPGEIARRLAEYRAGGLRHVVLTAPPERAPYMAVERELMPLLTAMRRTPTAAAHRAQSQPGTIGWHGVAL</sequence>
<keyword evidence="2" id="KW-1185">Reference proteome</keyword>
<evidence type="ECO:0000313" key="1">
    <source>
        <dbReference type="EMBL" id="CAI9121667.1"/>
    </source>
</evidence>